<comment type="caution">
    <text evidence="3">The sequence shown here is derived from an EMBL/GenBank/DDBJ whole genome shotgun (WGS) entry which is preliminary data.</text>
</comment>
<feature type="transmembrane region" description="Helical" evidence="1">
    <location>
        <begin position="120"/>
        <end position="144"/>
    </location>
</feature>
<name>A0A4U0NJ52_9ACTN</name>
<dbReference type="Pfam" id="PF13796">
    <property type="entry name" value="Sensor"/>
    <property type="match status" value="1"/>
</dbReference>
<dbReference type="Proteomes" id="UP000308697">
    <property type="component" value="Unassembled WGS sequence"/>
</dbReference>
<evidence type="ECO:0000313" key="3">
    <source>
        <dbReference type="EMBL" id="TJZ54309.1"/>
    </source>
</evidence>
<keyword evidence="1" id="KW-1133">Transmembrane helix</keyword>
<dbReference type="RefSeq" id="WP_136740234.1">
    <property type="nucleotide sequence ID" value="NZ_SUMB01000004.1"/>
</dbReference>
<evidence type="ECO:0000259" key="2">
    <source>
        <dbReference type="Pfam" id="PF13796"/>
    </source>
</evidence>
<proteinExistence type="predicted"/>
<dbReference type="OrthoDB" id="3696925at2"/>
<reference evidence="3 4" key="1">
    <citation type="submission" date="2019-04" db="EMBL/GenBank/DDBJ databases">
        <title>Streptomyces piniterrae sp. nov., a heliquinomycin-producing actinomycete isolated from rhizosphere soil of Pinus yunnanensis.</title>
        <authorList>
            <person name="Zhuang X."/>
            <person name="Zhao J."/>
        </authorList>
    </citation>
    <scope>NUCLEOTIDE SEQUENCE [LARGE SCALE GENOMIC DNA]</scope>
    <source>
        <strain evidence="4">jys28</strain>
    </source>
</reference>
<feature type="domain" description="Putative sensor" evidence="2">
    <location>
        <begin position="31"/>
        <end position="223"/>
    </location>
</feature>
<feature type="transmembrane region" description="Helical" evidence="1">
    <location>
        <begin position="20"/>
        <end position="43"/>
    </location>
</feature>
<keyword evidence="4" id="KW-1185">Reference proteome</keyword>
<protein>
    <recommendedName>
        <fullName evidence="2">Putative sensor domain-containing protein</fullName>
    </recommendedName>
</protein>
<evidence type="ECO:0000256" key="1">
    <source>
        <dbReference type="SAM" id="Phobius"/>
    </source>
</evidence>
<organism evidence="3 4">
    <name type="scientific">Streptomyces piniterrae</name>
    <dbReference type="NCBI Taxonomy" id="2571125"/>
    <lineage>
        <taxon>Bacteria</taxon>
        <taxon>Bacillati</taxon>
        <taxon>Actinomycetota</taxon>
        <taxon>Actinomycetes</taxon>
        <taxon>Kitasatosporales</taxon>
        <taxon>Streptomycetaceae</taxon>
        <taxon>Streptomyces</taxon>
    </lineage>
</organism>
<feature type="transmembrane region" description="Helical" evidence="1">
    <location>
        <begin position="187"/>
        <end position="209"/>
    </location>
</feature>
<dbReference type="InterPro" id="IPR025828">
    <property type="entry name" value="Put_sensor_dom"/>
</dbReference>
<keyword evidence="1" id="KW-0812">Transmembrane</keyword>
<keyword evidence="1" id="KW-0472">Membrane</keyword>
<evidence type="ECO:0000313" key="4">
    <source>
        <dbReference type="Proteomes" id="UP000308697"/>
    </source>
</evidence>
<sequence>MINLLPGSRLPVHRNPLRMLLSAAPWRATGYLAGYLLAGPLLFAVATTAVVLALVFTQFTITVALTIGSAWVVRCCAQVERGRALLVDKPIPHSYPEPAKPGLAEQLKARCGDPVFFRDCVCLVVMFPFLLLLDLLALLVWLVLLAGVSLPLWFWSINSLQPDGSWTHGAWIGGPDDGDPGVRIDNWPAALILAAICLALAMYAGYLVVGAARLHLTVTHNLLRPPPDPLARAKRILTEPGPLALVSTGPRSGLTTSEGQST</sequence>
<gene>
    <name evidence="3" type="ORF">FCH28_14195</name>
</gene>
<dbReference type="AlphaFoldDB" id="A0A4U0NJ52"/>
<dbReference type="EMBL" id="SUMB01000004">
    <property type="protein sequence ID" value="TJZ54309.1"/>
    <property type="molecule type" value="Genomic_DNA"/>
</dbReference>
<accession>A0A4U0NJ52</accession>
<feature type="transmembrane region" description="Helical" evidence="1">
    <location>
        <begin position="49"/>
        <end position="73"/>
    </location>
</feature>